<reference evidence="5" key="2">
    <citation type="submission" date="2012-11" db="EMBL/GenBank/DDBJ databases">
        <authorList>
            <person name="Kuo A."/>
            <person name="Curtis B.A."/>
            <person name="Tanifuji G."/>
            <person name="Burki F."/>
            <person name="Gruber A."/>
            <person name="Irimia M."/>
            <person name="Maruyama S."/>
            <person name="Arias M.C."/>
            <person name="Ball S.G."/>
            <person name="Gile G.H."/>
            <person name="Hirakawa Y."/>
            <person name="Hopkins J.F."/>
            <person name="Rensing S.A."/>
            <person name="Schmutz J."/>
            <person name="Symeonidi A."/>
            <person name="Elias M."/>
            <person name="Eveleigh R.J."/>
            <person name="Herman E.K."/>
            <person name="Klute M.J."/>
            <person name="Nakayama T."/>
            <person name="Obornik M."/>
            <person name="Reyes-Prieto A."/>
            <person name="Armbrust E.V."/>
            <person name="Aves S.J."/>
            <person name="Beiko R.G."/>
            <person name="Coutinho P."/>
            <person name="Dacks J.B."/>
            <person name="Durnford D.G."/>
            <person name="Fast N.M."/>
            <person name="Green B.R."/>
            <person name="Grisdale C."/>
            <person name="Hempe F."/>
            <person name="Henrissat B."/>
            <person name="Hoppner M.P."/>
            <person name="Ishida K.-I."/>
            <person name="Kim E."/>
            <person name="Koreny L."/>
            <person name="Kroth P.G."/>
            <person name="Liu Y."/>
            <person name="Malik S.-B."/>
            <person name="Maier U.G."/>
            <person name="McRose D."/>
            <person name="Mock T."/>
            <person name="Neilson J.A."/>
            <person name="Onodera N.T."/>
            <person name="Poole A.M."/>
            <person name="Pritham E.J."/>
            <person name="Richards T.A."/>
            <person name="Rocap G."/>
            <person name="Roy S.W."/>
            <person name="Sarai C."/>
            <person name="Schaack S."/>
            <person name="Shirato S."/>
            <person name="Slamovits C.H."/>
            <person name="Spencer D.F."/>
            <person name="Suzuki S."/>
            <person name="Worden A.Z."/>
            <person name="Zauner S."/>
            <person name="Barry K."/>
            <person name="Bell C."/>
            <person name="Bharti A.K."/>
            <person name="Crow J.A."/>
            <person name="Grimwood J."/>
            <person name="Kramer R."/>
            <person name="Lindquist E."/>
            <person name="Lucas S."/>
            <person name="Salamov A."/>
            <person name="McFadden G.I."/>
            <person name="Lane C.E."/>
            <person name="Keeling P.J."/>
            <person name="Gray M.W."/>
            <person name="Grigoriev I.V."/>
            <person name="Archibald J.M."/>
        </authorList>
    </citation>
    <scope>NUCLEOTIDE SEQUENCE</scope>
    <source>
        <strain evidence="5">CCMP2712</strain>
    </source>
</reference>
<evidence type="ECO:0000256" key="1">
    <source>
        <dbReference type="SAM" id="MobiDB-lite"/>
    </source>
</evidence>
<keyword evidence="2" id="KW-0812">Transmembrane</keyword>
<dbReference type="EMBL" id="JH992972">
    <property type="protein sequence ID" value="EKX52662.1"/>
    <property type="molecule type" value="Genomic_DNA"/>
</dbReference>
<dbReference type="KEGG" id="gtt:GUITHDRAFT_161250"/>
<dbReference type="GeneID" id="17309457"/>
<dbReference type="RefSeq" id="XP_005839642.1">
    <property type="nucleotide sequence ID" value="XM_005839585.1"/>
</dbReference>
<evidence type="ECO:0000313" key="3">
    <source>
        <dbReference type="EMBL" id="EKX52662.1"/>
    </source>
</evidence>
<feature type="transmembrane region" description="Helical" evidence="2">
    <location>
        <begin position="91"/>
        <end position="111"/>
    </location>
</feature>
<keyword evidence="2" id="KW-0472">Membrane</keyword>
<dbReference type="HOGENOM" id="CLU_673457_0_0_1"/>
<sequence>MNGLLPTFDERQGGGAGGGGGGGAGGGGRVPSYGTELSDHAMKEGGQESISSPLSRQRVFRVTTLEDQDYDAIPLQRLKNVLGRDSWMKRAAIWIIVAAIILLVLLVTAYLHSNARLHVALEACVQIDNVDTSHNDAVRWLKMEKTAPEVTSSFPTMSHPLPIASRTKVTDNPRNPLMWRKKVPVMPLPSIPNTPSLLRLPVSLATTLYIQRMQESRSFNDDETPGQDKRVNRLKSLRQALPVDLYQSPAVRRVLVDVLRLLRIAHRSGLVTEVPLVKGTGVLAVASLPDGWGSQHKAERKRFISQMNRFVACTRKGAQVPCSSYVDIMRYPQSVSLLYWGSFSLLKFHGQGILYWRNGLVAYNGSWANGTMSGQGMLFDHYGKRIWTGEFRHGRPRGSLGDLWKNYWA</sequence>
<keyword evidence="5" id="KW-1185">Reference proteome</keyword>
<evidence type="ECO:0000256" key="2">
    <source>
        <dbReference type="SAM" id="Phobius"/>
    </source>
</evidence>
<evidence type="ECO:0008006" key="6">
    <source>
        <dbReference type="Google" id="ProtNLM"/>
    </source>
</evidence>
<dbReference type="Gene3D" id="2.20.110.10">
    <property type="entry name" value="Histone H3 K4-specific methyltransferase SET7/9 N-terminal domain"/>
    <property type="match status" value="1"/>
</dbReference>
<accession>L1JWB3</accession>
<dbReference type="AlphaFoldDB" id="L1JWB3"/>
<reference evidence="3 5" key="1">
    <citation type="journal article" date="2012" name="Nature">
        <title>Algal genomes reveal evolutionary mosaicism and the fate of nucleomorphs.</title>
        <authorList>
            <consortium name="DOE Joint Genome Institute"/>
            <person name="Curtis B.A."/>
            <person name="Tanifuji G."/>
            <person name="Burki F."/>
            <person name="Gruber A."/>
            <person name="Irimia M."/>
            <person name="Maruyama S."/>
            <person name="Arias M.C."/>
            <person name="Ball S.G."/>
            <person name="Gile G.H."/>
            <person name="Hirakawa Y."/>
            <person name="Hopkins J.F."/>
            <person name="Kuo A."/>
            <person name="Rensing S.A."/>
            <person name="Schmutz J."/>
            <person name="Symeonidi A."/>
            <person name="Elias M."/>
            <person name="Eveleigh R.J."/>
            <person name="Herman E.K."/>
            <person name="Klute M.J."/>
            <person name="Nakayama T."/>
            <person name="Obornik M."/>
            <person name="Reyes-Prieto A."/>
            <person name="Armbrust E.V."/>
            <person name="Aves S.J."/>
            <person name="Beiko R.G."/>
            <person name="Coutinho P."/>
            <person name="Dacks J.B."/>
            <person name="Durnford D.G."/>
            <person name="Fast N.M."/>
            <person name="Green B.R."/>
            <person name="Grisdale C.J."/>
            <person name="Hempel F."/>
            <person name="Henrissat B."/>
            <person name="Hoppner M.P."/>
            <person name="Ishida K."/>
            <person name="Kim E."/>
            <person name="Koreny L."/>
            <person name="Kroth P.G."/>
            <person name="Liu Y."/>
            <person name="Malik S.B."/>
            <person name="Maier U.G."/>
            <person name="McRose D."/>
            <person name="Mock T."/>
            <person name="Neilson J.A."/>
            <person name="Onodera N.T."/>
            <person name="Poole A.M."/>
            <person name="Pritham E.J."/>
            <person name="Richards T.A."/>
            <person name="Rocap G."/>
            <person name="Roy S.W."/>
            <person name="Sarai C."/>
            <person name="Schaack S."/>
            <person name="Shirato S."/>
            <person name="Slamovits C.H."/>
            <person name="Spencer D.F."/>
            <person name="Suzuki S."/>
            <person name="Worden A.Z."/>
            <person name="Zauner S."/>
            <person name="Barry K."/>
            <person name="Bell C."/>
            <person name="Bharti A.K."/>
            <person name="Crow J.A."/>
            <person name="Grimwood J."/>
            <person name="Kramer R."/>
            <person name="Lindquist E."/>
            <person name="Lucas S."/>
            <person name="Salamov A."/>
            <person name="McFadden G.I."/>
            <person name="Lane C.E."/>
            <person name="Keeling P.J."/>
            <person name="Gray M.W."/>
            <person name="Grigoriev I.V."/>
            <person name="Archibald J.M."/>
        </authorList>
    </citation>
    <scope>NUCLEOTIDE SEQUENCE</scope>
    <source>
        <strain evidence="3 5">CCMP2712</strain>
    </source>
</reference>
<name>L1JWB3_GUITC</name>
<evidence type="ECO:0000313" key="4">
    <source>
        <dbReference type="EnsemblProtists" id="EKX52662"/>
    </source>
</evidence>
<evidence type="ECO:0000313" key="5">
    <source>
        <dbReference type="Proteomes" id="UP000011087"/>
    </source>
</evidence>
<dbReference type="PaxDb" id="55529-EKX52662"/>
<dbReference type="Proteomes" id="UP000011087">
    <property type="component" value="Unassembled WGS sequence"/>
</dbReference>
<feature type="region of interest" description="Disordered" evidence="1">
    <location>
        <begin position="1"/>
        <end position="54"/>
    </location>
</feature>
<dbReference type="SUPFAM" id="SSF82185">
    <property type="entry name" value="Histone H3 K4-specific methyltransferase SET7/9 N-terminal domain"/>
    <property type="match status" value="1"/>
</dbReference>
<keyword evidence="2" id="KW-1133">Transmembrane helix</keyword>
<organism evidence="3">
    <name type="scientific">Guillardia theta (strain CCMP2712)</name>
    <name type="common">Cryptophyte</name>
    <dbReference type="NCBI Taxonomy" id="905079"/>
    <lineage>
        <taxon>Eukaryota</taxon>
        <taxon>Cryptophyceae</taxon>
        <taxon>Pyrenomonadales</taxon>
        <taxon>Geminigeraceae</taxon>
        <taxon>Guillardia</taxon>
    </lineage>
</organism>
<reference evidence="4" key="3">
    <citation type="submission" date="2015-06" db="UniProtKB">
        <authorList>
            <consortium name="EnsemblProtists"/>
        </authorList>
    </citation>
    <scope>IDENTIFICATION</scope>
</reference>
<dbReference type="EnsemblProtists" id="EKX52662">
    <property type="protein sequence ID" value="EKX52662"/>
    <property type="gene ID" value="GUITHDRAFT_161250"/>
</dbReference>
<feature type="compositionally biased region" description="Gly residues" evidence="1">
    <location>
        <begin position="13"/>
        <end position="29"/>
    </location>
</feature>
<proteinExistence type="predicted"/>
<gene>
    <name evidence="3" type="ORF">GUITHDRAFT_161250</name>
</gene>
<feature type="compositionally biased region" description="Basic and acidic residues" evidence="1">
    <location>
        <begin position="37"/>
        <end position="46"/>
    </location>
</feature>
<protein>
    <recommendedName>
        <fullName evidence="6">MORN repeat-containing protein</fullName>
    </recommendedName>
</protein>